<dbReference type="GO" id="GO:0005886">
    <property type="term" value="C:plasma membrane"/>
    <property type="evidence" value="ECO:0007669"/>
    <property type="project" value="UniProtKB-SubCell"/>
</dbReference>
<dbReference type="GeneID" id="97289563"/>
<evidence type="ECO:0000256" key="10">
    <source>
        <dbReference type="SAM" id="Phobius"/>
    </source>
</evidence>
<dbReference type="NCBIfam" id="NF010072">
    <property type="entry name" value="PRK13553.1"/>
    <property type="match status" value="1"/>
</dbReference>
<evidence type="ECO:0000256" key="2">
    <source>
        <dbReference type="ARBA" id="ARBA00022617"/>
    </source>
</evidence>
<evidence type="ECO:0000256" key="3">
    <source>
        <dbReference type="ARBA" id="ARBA00022692"/>
    </source>
</evidence>
<dbReference type="SUPFAM" id="SSF81343">
    <property type="entry name" value="Fumarate reductase respiratory complex transmembrane subunits"/>
    <property type="match status" value="1"/>
</dbReference>
<comment type="function">
    <text evidence="8">The fumarate reductase enzyme complex is required for fumarate respiration. This subunit anchors the complex in the membrane and binds a diheme cytochrome b.</text>
</comment>
<keyword evidence="3 10" id="KW-0812">Transmembrane</keyword>
<accession>A0A2N3PJH0</accession>
<dbReference type="Gene3D" id="1.20.1300.10">
    <property type="entry name" value="Fumarate reductase/succinate dehydrogenase, transmembrane subunit"/>
    <property type="match status" value="1"/>
</dbReference>
<dbReference type="PIRSF" id="PIRSF000177">
    <property type="entry name" value="Fumar_rd_cyt_b"/>
    <property type="match status" value="1"/>
</dbReference>
<evidence type="ECO:0000256" key="6">
    <source>
        <dbReference type="ARBA" id="ARBA00023004"/>
    </source>
</evidence>
<evidence type="ECO:0000313" key="11">
    <source>
        <dbReference type="EMBL" id="PKT81170.1"/>
    </source>
</evidence>
<keyword evidence="7 8" id="KW-0472">Membrane</keyword>
<feature type="binding site" description="axial binding residue" evidence="9">
    <location>
        <position position="45"/>
    </location>
    <ligand>
        <name>heme b</name>
        <dbReference type="ChEBI" id="CHEBI:60344"/>
        <label>bD</label>
    </ligand>
    <ligandPart>
        <name>Fe</name>
        <dbReference type="ChEBI" id="CHEBI:18248"/>
    </ligandPart>
</feature>
<dbReference type="Proteomes" id="UP000233350">
    <property type="component" value="Unassembled WGS sequence"/>
</dbReference>
<evidence type="ECO:0000256" key="5">
    <source>
        <dbReference type="ARBA" id="ARBA00022989"/>
    </source>
</evidence>
<evidence type="ECO:0000256" key="1">
    <source>
        <dbReference type="ARBA" id="ARBA00004370"/>
    </source>
</evidence>
<feature type="transmembrane region" description="Helical" evidence="10">
    <location>
        <begin position="29"/>
        <end position="55"/>
    </location>
</feature>
<keyword evidence="4 8" id="KW-0479">Metal-binding</keyword>
<keyword evidence="6 8" id="KW-0408">Iron</keyword>
<dbReference type="OrthoDB" id="5345350at2"/>
<feature type="binding site" description="axial binding residue" evidence="9">
    <location>
        <position position="184"/>
    </location>
    <ligand>
        <name>heme b</name>
        <dbReference type="ChEBI" id="CHEBI:60344"/>
        <label>bD</label>
    </ligand>
    <ligandPart>
        <name>Fe</name>
        <dbReference type="ChEBI" id="CHEBI:18248"/>
    </ligandPart>
</feature>
<dbReference type="EMBL" id="MBPK01000032">
    <property type="protein sequence ID" value="PKT81170.1"/>
    <property type="molecule type" value="Genomic_DNA"/>
</dbReference>
<comment type="subcellular location">
    <subcellularLocation>
        <location evidence="8">Cell inner membrane</location>
    </subcellularLocation>
    <subcellularLocation>
        <location evidence="1">Membrane</location>
    </subcellularLocation>
</comment>
<keyword evidence="8" id="KW-1003">Cell membrane</keyword>
<dbReference type="InterPro" id="IPR004224">
    <property type="entry name" value="Fum_red_B_TM"/>
</dbReference>
<evidence type="ECO:0000313" key="12">
    <source>
        <dbReference type="Proteomes" id="UP000233350"/>
    </source>
</evidence>
<evidence type="ECO:0000256" key="9">
    <source>
        <dbReference type="PIRSR" id="PIRSR000177-1"/>
    </source>
</evidence>
<reference evidence="11 12" key="1">
    <citation type="submission" date="2016-07" db="EMBL/GenBank/DDBJ databases">
        <title>Detection of Helicobacter winghamensis from caecal content of red fox (Vulpes vulpes).</title>
        <authorList>
            <person name="Zanoni R.G."/>
            <person name="Florio D."/>
            <person name="Caffara M."/>
            <person name="Renzi M."/>
            <person name="Parisi A."/>
            <person name="Pasquali F."/>
            <person name="Manfreda G."/>
        </authorList>
    </citation>
    <scope>NUCLEOTIDE SEQUENCE [LARGE SCALE GENOMIC DNA]</scope>
    <source>
        <strain evidence="11 12">295_13</strain>
    </source>
</reference>
<evidence type="ECO:0000256" key="4">
    <source>
        <dbReference type="ARBA" id="ARBA00022723"/>
    </source>
</evidence>
<comment type="caution">
    <text evidence="11">The sequence shown here is derived from an EMBL/GenBank/DDBJ whole genome shotgun (WGS) entry which is preliminary data.</text>
</comment>
<dbReference type="GO" id="GO:0046872">
    <property type="term" value="F:metal ion binding"/>
    <property type="evidence" value="ECO:0007669"/>
    <property type="project" value="UniProtKB-UniRule"/>
</dbReference>
<dbReference type="RefSeq" id="WP_006801825.1">
    <property type="nucleotide sequence ID" value="NZ_CABKOI010000021.1"/>
</dbReference>
<feature type="transmembrane region" description="Helical" evidence="10">
    <location>
        <begin position="214"/>
        <end position="239"/>
    </location>
</feature>
<dbReference type="GO" id="GO:0006099">
    <property type="term" value="P:tricarboxylic acid cycle"/>
    <property type="evidence" value="ECO:0007669"/>
    <property type="project" value="UniProtKB-UniRule"/>
</dbReference>
<proteinExistence type="predicted"/>
<keyword evidence="2 8" id="KW-0349">Heme</keyword>
<gene>
    <name evidence="11" type="ORF">BCM31_05175</name>
</gene>
<evidence type="ECO:0000256" key="8">
    <source>
        <dbReference type="PIRNR" id="PIRNR000177"/>
    </source>
</evidence>
<dbReference type="Pfam" id="PF01127">
    <property type="entry name" value="Sdh_cyt"/>
    <property type="match status" value="1"/>
</dbReference>
<feature type="transmembrane region" description="Helical" evidence="10">
    <location>
        <begin position="173"/>
        <end position="193"/>
    </location>
</feature>
<feature type="transmembrane region" description="Helical" evidence="10">
    <location>
        <begin position="75"/>
        <end position="98"/>
    </location>
</feature>
<dbReference type="InterPro" id="IPR034804">
    <property type="entry name" value="SQR/QFR_C/D"/>
</dbReference>
<keyword evidence="8" id="KW-0249">Electron transport</keyword>
<evidence type="ECO:0000256" key="7">
    <source>
        <dbReference type="ARBA" id="ARBA00023136"/>
    </source>
</evidence>
<keyword evidence="8" id="KW-0813">Transport</keyword>
<keyword evidence="12" id="KW-1185">Reference proteome</keyword>
<organism evidence="11 12">
    <name type="scientific">Helicobacter winghamensis</name>
    <dbReference type="NCBI Taxonomy" id="157268"/>
    <lineage>
        <taxon>Bacteria</taxon>
        <taxon>Pseudomonadati</taxon>
        <taxon>Campylobacterota</taxon>
        <taxon>Epsilonproteobacteria</taxon>
        <taxon>Campylobacterales</taxon>
        <taxon>Helicobacteraceae</taxon>
        <taxon>Helicobacter</taxon>
    </lineage>
</organism>
<name>A0A2N3PJH0_9HELI</name>
<dbReference type="STRING" id="556267.HWAG_00133"/>
<feature type="binding site" description="axial binding residue" evidence="9">
    <location>
        <position position="145"/>
    </location>
    <ligand>
        <name>heme b</name>
        <dbReference type="ChEBI" id="CHEBI:60344"/>
        <label>bD</label>
    </ligand>
    <ligandPart>
        <name>Fe</name>
        <dbReference type="ChEBI" id="CHEBI:18248"/>
    </ligandPart>
</feature>
<dbReference type="AlphaFoldDB" id="A0A2N3PJH0"/>
<keyword evidence="8" id="KW-0816">Tricarboxylic acid cycle</keyword>
<sequence length="243" mass="27252">MQNDEVVIESYLKVTSERKKRRNPARWDLWQSITGVVLAVFILFHMCFTSSILFGPDAFDAVVAFSEGSFIFGGHGIPLLTTLVVVVISVFFVAHAFLAMRKFPANFQQLMLFKTHKSLMKHCDTTLWWLQFLTGFALFFLGGAHLVTILAVSTEINALTSATRFVDGNLAEFYLVLLVVMVLHASIGMYRVIIKWIPLEAPTTAQSNIKRRNVKIAVFAIFIVLGVIAFIADFTWIALGKSL</sequence>
<protein>
    <recommendedName>
        <fullName evidence="8">Fumarate reductase cytochrome b subunit</fullName>
    </recommendedName>
</protein>
<feature type="binding site" description="axial binding residue" evidence="9">
    <location>
        <position position="95"/>
    </location>
    <ligand>
        <name>heme b</name>
        <dbReference type="ChEBI" id="CHEBI:60344"/>
        <label>bD</label>
    </ligand>
    <ligandPart>
        <name>Fe</name>
        <dbReference type="ChEBI" id="CHEBI:18248"/>
    </ligandPart>
</feature>
<keyword evidence="5 10" id="KW-1133">Transmembrane helix</keyword>
<feature type="transmembrane region" description="Helical" evidence="10">
    <location>
        <begin position="127"/>
        <end position="153"/>
    </location>
</feature>
<dbReference type="InterPro" id="IPR000701">
    <property type="entry name" value="SuccDH_FuR_B_TM-su"/>
</dbReference>